<keyword evidence="5" id="KW-0547">Nucleotide-binding</keyword>
<dbReference type="CDD" id="cd18578">
    <property type="entry name" value="ABC_6TM_Pgp_ABCB1_D2_like"/>
    <property type="match status" value="1"/>
</dbReference>
<dbReference type="SUPFAM" id="SSF90123">
    <property type="entry name" value="ABC transporter transmembrane region"/>
    <property type="match status" value="2"/>
</dbReference>
<dbReference type="InterPro" id="IPR027417">
    <property type="entry name" value="P-loop_NTPase"/>
</dbReference>
<evidence type="ECO:0000313" key="9">
    <source>
        <dbReference type="EMBL" id="KZM26033.1"/>
    </source>
</evidence>
<evidence type="ECO:0000256" key="1">
    <source>
        <dbReference type="ARBA" id="ARBA00004141"/>
    </source>
</evidence>
<dbReference type="STRING" id="5454.A0A163IYT7"/>
<keyword evidence="4" id="KW-0812">Transmembrane</keyword>
<comment type="caution">
    <text evidence="9">The sequence shown here is derived from an EMBL/GenBank/DDBJ whole genome shotgun (WGS) entry which is preliminary data.</text>
</comment>
<comment type="subcellular location">
    <subcellularLocation>
        <location evidence="1">Membrane</location>
        <topology evidence="1">Multi-pass membrane protein</topology>
    </subcellularLocation>
</comment>
<organism evidence="9 10">
    <name type="scientific">Didymella rabiei</name>
    <name type="common">Chickpea ascochyta blight fungus</name>
    <name type="synonym">Mycosphaerella rabiei</name>
    <dbReference type="NCBI Taxonomy" id="5454"/>
    <lineage>
        <taxon>Eukaryota</taxon>
        <taxon>Fungi</taxon>
        <taxon>Dikarya</taxon>
        <taxon>Ascomycota</taxon>
        <taxon>Pezizomycotina</taxon>
        <taxon>Dothideomycetes</taxon>
        <taxon>Pleosporomycetidae</taxon>
        <taxon>Pleosporales</taxon>
        <taxon>Pleosporineae</taxon>
        <taxon>Didymellaceae</taxon>
        <taxon>Ascochyta</taxon>
    </lineage>
</organism>
<evidence type="ECO:0000256" key="6">
    <source>
        <dbReference type="ARBA" id="ARBA00022840"/>
    </source>
</evidence>
<reference evidence="9 10" key="1">
    <citation type="journal article" date="2016" name="Sci. Rep.">
        <title>Draft genome sequencing and secretome analysis of fungal phytopathogen Ascochyta rabiei provides insight into the necrotrophic effector repertoire.</title>
        <authorList>
            <person name="Verma S."/>
            <person name="Gazara R.K."/>
            <person name="Nizam S."/>
            <person name="Parween S."/>
            <person name="Chattopadhyay D."/>
            <person name="Verma P.K."/>
        </authorList>
    </citation>
    <scope>NUCLEOTIDE SEQUENCE [LARGE SCALE GENOMIC DNA]</scope>
    <source>
        <strain evidence="9 10">ArDII</strain>
    </source>
</reference>
<dbReference type="PROSITE" id="PS00211">
    <property type="entry name" value="ABC_TRANSPORTER_1"/>
    <property type="match status" value="2"/>
</dbReference>
<accession>A0A163IYT7</accession>
<dbReference type="OrthoDB" id="6500128at2759"/>
<keyword evidence="7" id="KW-1133">Transmembrane helix</keyword>
<dbReference type="Pfam" id="PF00664">
    <property type="entry name" value="ABC_membrane"/>
    <property type="match status" value="2"/>
</dbReference>
<dbReference type="SUPFAM" id="SSF52540">
    <property type="entry name" value="P-loop containing nucleoside triphosphate hydrolases"/>
    <property type="match status" value="2"/>
</dbReference>
<dbReference type="PANTHER" id="PTHR43394">
    <property type="entry name" value="ATP-DEPENDENT PERMEASE MDL1, MITOCHONDRIAL"/>
    <property type="match status" value="1"/>
</dbReference>
<keyword evidence="6" id="KW-0067">ATP-binding</keyword>
<evidence type="ECO:0000313" key="10">
    <source>
        <dbReference type="Proteomes" id="UP000076837"/>
    </source>
</evidence>
<dbReference type="InterPro" id="IPR003439">
    <property type="entry name" value="ABC_transporter-like_ATP-bd"/>
</dbReference>
<evidence type="ECO:0000256" key="3">
    <source>
        <dbReference type="ARBA" id="ARBA00022448"/>
    </source>
</evidence>
<sequence>MAIKKPSFAPYLGFFQLLFYANPTWLDKLLIFAGATFAIAAGVPFPLVGIIFGQLVDDINDATCSNQAGAGGAGDQSSIDQKVLLLVYIGIASFACIYIHLVCWNIASQRLAQRIRDRYLRNLLRQDLAFFDNLQSGEVSSRLNGDISAIEGGTGEKVGVALTCLSFCVTAYIVGFIKNAELTGMLVSLIPAFLLMAVVGGHYVGKYTVSVGGYFGSASALASEALSNIGLVHALGANERLEKKFRDHLGNARHAGIRKAVAAAVMAGLLYFIAYSSSALGYWQGSKRIADTVDGRGNDTIGEIYTVTFILLDGAIVLSQIAPMLPLFTGAISAFDRLRKDIETQPTIDNTSTSAEKPSVVDGKLTFRNVEFTYPSRPDHPVLNGISINCEAGKLTAIVGLSGSGKSTIASLISRFYDPLAGDVLLDNRNIKDINIKSLRGFISLVPQEPSLLDRSILENIALGLVNSPAHSHLETVLLSNALANLTKEVREGEDLTKVVEKAGPDVVEILRLVQHAAGLADVAVFIDRLEFGLATLVGSSGSLVSGGQKQRVALARALVRDPRILILDEATAALDSASEQRIQAAIDKASKGRTVISIAHRLSTIRNASKIIVMKKGDIIEEGTHDELLTLNGSYADMIRLQTVKPTDDGASSSRTSLDDDEIELIKNKHSASAVNDTDALPSSPAEKPEPLKGANGEIVAKSISRTMGPLVRPYLLLLLLAFLGALIVGGQYSASGLLFGNVMGVMSPCNPSDYIRSQGALLAGMWFMVACVSFFANFTSWATFGLISERLIYKVRVLSMRSLLEQPLQWHESEGRNPNQLLEYITKDGNSLAGFSGSIAGTLFSVVVNFIAAIILSHIVAWRIAIVCLVIVPLLLGAGYMQLHAIGKFAVKHAGAFSSSIGVTTEAVANIRTVHALSIEEEIIHTYRRSLVAPRKEMVKQSFKTNVWLAIANSCGSFIYAFAYWWGSKNIIEGRYDQTAFFVVLISMLLSAQLWGQLFTLAPELSKAKGAISRICGVVDLGNDPSGTASSRSSLNLDTIDKEKRDVEALADSPTPAVPGGGARVVFKDVQFSYPARPGVPVLTSLSLSIQPGQFCALVGPSGAGKSTVLALLERFYSPSAGSISINGVDISRHHGTSFRDDIAYVPQNNVLFQGSIKFNIALGARPGHEPSDADIQEACELANIHRTIAELPQGYDTECGANGSQLSGGQRQRLSIARALVRKPKLLLLDESTSALDAESEKALELGLERAVKGHGVTVIAIAHRLRTIARADVIFMVDGGKVVDQGRHEELVQRSESYRVNALHQMLD</sequence>
<proteinExistence type="inferred from homology"/>
<dbReference type="InterPro" id="IPR003593">
    <property type="entry name" value="AAA+_ATPase"/>
</dbReference>
<dbReference type="Gene3D" id="1.20.1560.10">
    <property type="entry name" value="ABC transporter type 1, transmembrane domain"/>
    <property type="match status" value="1"/>
</dbReference>
<dbReference type="GO" id="GO:0005743">
    <property type="term" value="C:mitochondrial inner membrane"/>
    <property type="evidence" value="ECO:0007669"/>
    <property type="project" value="TreeGrafter"/>
</dbReference>
<keyword evidence="3" id="KW-0813">Transport</keyword>
<dbReference type="CDD" id="cd18577">
    <property type="entry name" value="ABC_6TM_Pgp_ABCB1_D1_like"/>
    <property type="match status" value="1"/>
</dbReference>
<dbReference type="InterPro" id="IPR011527">
    <property type="entry name" value="ABC1_TM_dom"/>
</dbReference>
<keyword evidence="10" id="KW-1185">Reference proteome</keyword>
<dbReference type="InterPro" id="IPR036640">
    <property type="entry name" value="ABC1_TM_sf"/>
</dbReference>
<evidence type="ECO:0000256" key="8">
    <source>
        <dbReference type="ARBA" id="ARBA00023136"/>
    </source>
</evidence>
<gene>
    <name evidence="9" type="ORF">ST47_g2804</name>
</gene>
<dbReference type="PANTHER" id="PTHR43394:SF27">
    <property type="entry name" value="ATP-DEPENDENT TRANSLOCASE ABCB1-LIKE"/>
    <property type="match status" value="1"/>
</dbReference>
<dbReference type="Gene3D" id="3.40.50.300">
    <property type="entry name" value="P-loop containing nucleotide triphosphate hydrolases"/>
    <property type="match status" value="2"/>
</dbReference>
<dbReference type="Proteomes" id="UP000076837">
    <property type="component" value="Unassembled WGS sequence"/>
</dbReference>
<dbReference type="InterPro" id="IPR039421">
    <property type="entry name" value="Type_1_exporter"/>
</dbReference>
<dbReference type="FunFam" id="1.20.1560.10:FF:000057">
    <property type="entry name" value="ABC multidrug transporter SitT"/>
    <property type="match status" value="1"/>
</dbReference>
<protein>
    <submittedName>
        <fullName evidence="9">ATPase</fullName>
    </submittedName>
</protein>
<dbReference type="GO" id="GO:0016887">
    <property type="term" value="F:ATP hydrolysis activity"/>
    <property type="evidence" value="ECO:0007669"/>
    <property type="project" value="InterPro"/>
</dbReference>
<dbReference type="EMBL" id="JYNV01000116">
    <property type="protein sequence ID" value="KZM26033.1"/>
    <property type="molecule type" value="Genomic_DNA"/>
</dbReference>
<dbReference type="PROSITE" id="PS50893">
    <property type="entry name" value="ABC_TRANSPORTER_2"/>
    <property type="match status" value="2"/>
</dbReference>
<dbReference type="GO" id="GO:0090374">
    <property type="term" value="P:oligopeptide export from mitochondrion"/>
    <property type="evidence" value="ECO:0007669"/>
    <property type="project" value="TreeGrafter"/>
</dbReference>
<dbReference type="FunFam" id="3.40.50.300:FF:000913">
    <property type="entry name" value="ABC multidrug transporter SitT"/>
    <property type="match status" value="1"/>
</dbReference>
<dbReference type="SMART" id="SM00382">
    <property type="entry name" value="AAA"/>
    <property type="match status" value="2"/>
</dbReference>
<dbReference type="Pfam" id="PF00005">
    <property type="entry name" value="ABC_tran"/>
    <property type="match status" value="2"/>
</dbReference>
<evidence type="ECO:0000256" key="7">
    <source>
        <dbReference type="ARBA" id="ARBA00022989"/>
    </source>
</evidence>
<evidence type="ECO:0000256" key="5">
    <source>
        <dbReference type="ARBA" id="ARBA00022741"/>
    </source>
</evidence>
<dbReference type="InterPro" id="IPR017871">
    <property type="entry name" value="ABC_transporter-like_CS"/>
</dbReference>
<dbReference type="GO" id="GO:0005524">
    <property type="term" value="F:ATP binding"/>
    <property type="evidence" value="ECO:0007669"/>
    <property type="project" value="UniProtKB-KW"/>
</dbReference>
<comment type="similarity">
    <text evidence="2">Belongs to the ABC transporter superfamily. ABCB family. Multidrug resistance exporter (TC 3.A.1.201) subfamily.</text>
</comment>
<dbReference type="PROSITE" id="PS50929">
    <property type="entry name" value="ABC_TM1F"/>
    <property type="match status" value="2"/>
</dbReference>
<dbReference type="GO" id="GO:0015421">
    <property type="term" value="F:ABC-type oligopeptide transporter activity"/>
    <property type="evidence" value="ECO:0007669"/>
    <property type="project" value="TreeGrafter"/>
</dbReference>
<evidence type="ECO:0000256" key="4">
    <source>
        <dbReference type="ARBA" id="ARBA00022692"/>
    </source>
</evidence>
<name>A0A163IYT7_DIDRA</name>
<keyword evidence="8" id="KW-0472">Membrane</keyword>
<evidence type="ECO:0000256" key="2">
    <source>
        <dbReference type="ARBA" id="ARBA00007577"/>
    </source>
</evidence>